<evidence type="ECO:0000256" key="5">
    <source>
        <dbReference type="ARBA" id="ARBA00023242"/>
    </source>
</evidence>
<dbReference type="PANTHER" id="PTHR11800">
    <property type="entry name" value="DNA-DIRECTED RNA POLYMERASE"/>
    <property type="match status" value="1"/>
</dbReference>
<gene>
    <name evidence="9" type="ORF">AMS68_002328</name>
</gene>
<dbReference type="CDD" id="cd07031">
    <property type="entry name" value="RNAP_II_RPB3"/>
    <property type="match status" value="1"/>
</dbReference>
<dbReference type="InterPro" id="IPR011263">
    <property type="entry name" value="DNA-dir_RNA_pol_RpoA/D/Rpb3"/>
</dbReference>
<name>A0A6H0XQ81_9PEZI</name>
<comment type="subcellular location">
    <subcellularLocation>
        <location evidence="1">Nucleus</location>
    </subcellularLocation>
</comment>
<dbReference type="SUPFAM" id="SSF56553">
    <property type="entry name" value="Insert subdomain of RNA polymerase alpha subunit"/>
    <property type="match status" value="1"/>
</dbReference>
<dbReference type="PROSITE" id="PS00446">
    <property type="entry name" value="RNA_POL_D_30KD"/>
    <property type="match status" value="1"/>
</dbReference>
<keyword evidence="4" id="KW-0804">Transcription</keyword>
<dbReference type="FunFam" id="2.170.120.12:FF:000002">
    <property type="entry name" value="DNA-directed RNA polymerase II subunit RPB3"/>
    <property type="match status" value="1"/>
</dbReference>
<dbReference type="GO" id="GO:0003677">
    <property type="term" value="F:DNA binding"/>
    <property type="evidence" value="ECO:0007669"/>
    <property type="project" value="InterPro"/>
</dbReference>
<evidence type="ECO:0000256" key="3">
    <source>
        <dbReference type="ARBA" id="ARBA00022478"/>
    </source>
</evidence>
<dbReference type="SUPFAM" id="SSF55257">
    <property type="entry name" value="RBP11-like subunits of RNA polymerase"/>
    <property type="match status" value="1"/>
</dbReference>
<evidence type="ECO:0000256" key="1">
    <source>
        <dbReference type="ARBA" id="ARBA00004123"/>
    </source>
</evidence>
<dbReference type="EMBL" id="CP051140">
    <property type="protein sequence ID" value="QIW96810.1"/>
    <property type="molecule type" value="Genomic_DNA"/>
</dbReference>
<dbReference type="InterPro" id="IPR036643">
    <property type="entry name" value="RNApol_insert_sf"/>
</dbReference>
<dbReference type="GO" id="GO:0006366">
    <property type="term" value="P:transcription by RNA polymerase II"/>
    <property type="evidence" value="ECO:0007669"/>
    <property type="project" value="TreeGrafter"/>
</dbReference>
<dbReference type="InterPro" id="IPR050518">
    <property type="entry name" value="Rpo3/RPB3_RNA_Pol_subunit"/>
</dbReference>
<dbReference type="GO" id="GO:0046983">
    <property type="term" value="F:protein dimerization activity"/>
    <property type="evidence" value="ECO:0007669"/>
    <property type="project" value="InterPro"/>
</dbReference>
<dbReference type="OrthoDB" id="270173at2759"/>
<dbReference type="AlphaFoldDB" id="A0A6H0XQ81"/>
<organism evidence="9 10">
    <name type="scientific">Peltaster fructicola</name>
    <dbReference type="NCBI Taxonomy" id="286661"/>
    <lineage>
        <taxon>Eukaryota</taxon>
        <taxon>Fungi</taxon>
        <taxon>Dikarya</taxon>
        <taxon>Ascomycota</taxon>
        <taxon>Pezizomycotina</taxon>
        <taxon>Dothideomycetes</taxon>
        <taxon>Dothideomycetes incertae sedis</taxon>
        <taxon>Peltaster</taxon>
    </lineage>
</organism>
<keyword evidence="3" id="KW-0240">DNA-directed RNA polymerase</keyword>
<dbReference type="InterPro" id="IPR011262">
    <property type="entry name" value="DNA-dir_RNA_pol_insert"/>
</dbReference>
<dbReference type="Pfam" id="PF01000">
    <property type="entry name" value="RNA_pol_A_bac"/>
    <property type="match status" value="1"/>
</dbReference>
<proteinExistence type="inferred from homology"/>
<protein>
    <recommendedName>
        <fullName evidence="7">DNA-directed RNA polymerase II subunit RPB3</fullName>
    </recommendedName>
</protein>
<evidence type="ECO:0000313" key="10">
    <source>
        <dbReference type="Proteomes" id="UP000503462"/>
    </source>
</evidence>
<evidence type="ECO:0000313" key="9">
    <source>
        <dbReference type="EMBL" id="QIW96810.1"/>
    </source>
</evidence>
<dbReference type="Proteomes" id="UP000503462">
    <property type="component" value="Chromosome 2"/>
</dbReference>
<comment type="subunit">
    <text evidence="2">Component of the RNA polymerase II (Pol II) complex consisting of 12 subunits.</text>
</comment>
<evidence type="ECO:0000256" key="6">
    <source>
        <dbReference type="ARBA" id="ARBA00025804"/>
    </source>
</evidence>
<dbReference type="InterPro" id="IPR036603">
    <property type="entry name" value="RBP11-like"/>
</dbReference>
<reference evidence="9 10" key="1">
    <citation type="journal article" date="2016" name="Sci. Rep.">
        <title>Peltaster fructicola genome reveals evolution from an invasive phytopathogen to an ectophytic parasite.</title>
        <authorList>
            <person name="Xu C."/>
            <person name="Chen H."/>
            <person name="Gleason M.L."/>
            <person name="Xu J.R."/>
            <person name="Liu H."/>
            <person name="Zhang R."/>
            <person name="Sun G."/>
        </authorList>
    </citation>
    <scope>NUCLEOTIDE SEQUENCE [LARGE SCALE GENOMIC DNA]</scope>
    <source>
        <strain evidence="9 10">LNHT1506</strain>
    </source>
</reference>
<dbReference type="GO" id="GO:0003899">
    <property type="term" value="F:DNA-directed RNA polymerase activity"/>
    <property type="evidence" value="ECO:0007669"/>
    <property type="project" value="InterPro"/>
</dbReference>
<dbReference type="GO" id="GO:0005665">
    <property type="term" value="C:RNA polymerase II, core complex"/>
    <property type="evidence" value="ECO:0007669"/>
    <property type="project" value="TreeGrafter"/>
</dbReference>
<dbReference type="InterPro" id="IPR001514">
    <property type="entry name" value="DNA-dir_RNA_pol_30-40kDasu_CS"/>
</dbReference>
<accession>A0A6H0XQ81</accession>
<evidence type="ECO:0000259" key="8">
    <source>
        <dbReference type="SMART" id="SM00662"/>
    </source>
</evidence>
<sequence>MNGYGYGYEDQDDLERGPKIIMRQADNHTIDFVVKNTTLALANSVRRVMLAEIPTLAIDLVEIESNTSVLADEFLAHRLGLIPLSTKNVEDLLYTRDCDCDQFCDNCSVVLRLNVVNRNSDDHIHVYAKDLYIESQGGARGYGAGNGMTGTSSDDLPERGAPILSDADKNGPLICKLRKGQELRVRCIAKKGIAKEHAKWSPAAAIGFEYDPWNKLKHTTLWYEVDAKEEWPRPDHDPNGDMEVAPQEGEAFDYNAEPKQFYFNLEGVGTMPPDTIFHSGIKILQQKLAGVVQELGATSDPSQPNGFDNTAGMGAQSPLLNGGATQYGNASAYGNRSAYGDANPGYTTPAYGAGTAYGQGGVTPAGGYGQRY</sequence>
<dbReference type="Gene3D" id="3.30.1360.10">
    <property type="entry name" value="RNA polymerase, RBP11-like subunit"/>
    <property type="match status" value="1"/>
</dbReference>
<dbReference type="Gene3D" id="2.170.120.12">
    <property type="entry name" value="DNA-directed RNA polymerase, insert domain"/>
    <property type="match status" value="1"/>
</dbReference>
<dbReference type="SMART" id="SM00662">
    <property type="entry name" value="RPOLD"/>
    <property type="match status" value="1"/>
</dbReference>
<comment type="similarity">
    <text evidence="6">Belongs to the archaeal Rpo3/eukaryotic RPB3 RNA polymerase subunit family.</text>
</comment>
<keyword evidence="5" id="KW-0539">Nucleus</keyword>
<feature type="domain" description="DNA-directed RNA polymerase RpoA/D/Rpb3-type" evidence="8">
    <location>
        <begin position="29"/>
        <end position="294"/>
    </location>
</feature>
<dbReference type="Pfam" id="PF01193">
    <property type="entry name" value="RNA_pol_L"/>
    <property type="match status" value="1"/>
</dbReference>
<dbReference type="PANTHER" id="PTHR11800:SF2">
    <property type="entry name" value="DNA-DIRECTED RNA POLYMERASE II SUBUNIT RPB3"/>
    <property type="match status" value="1"/>
</dbReference>
<dbReference type="InterPro" id="IPR022842">
    <property type="entry name" value="RNAP_Rpo3/Rpb3/RPAC1"/>
</dbReference>
<evidence type="ECO:0000256" key="4">
    <source>
        <dbReference type="ARBA" id="ARBA00023163"/>
    </source>
</evidence>
<dbReference type="HAMAP" id="MF_00320">
    <property type="entry name" value="RNApol_arch_Rpo3"/>
    <property type="match status" value="1"/>
</dbReference>
<evidence type="ECO:0000256" key="7">
    <source>
        <dbReference type="ARBA" id="ARBA00072506"/>
    </source>
</evidence>
<keyword evidence="10" id="KW-1185">Reference proteome</keyword>
<evidence type="ECO:0000256" key="2">
    <source>
        <dbReference type="ARBA" id="ARBA00011730"/>
    </source>
</evidence>